<dbReference type="InterPro" id="IPR052798">
    <property type="entry name" value="Giardia_VSA"/>
</dbReference>
<feature type="domain" description="EGF-like" evidence="3">
    <location>
        <begin position="597"/>
        <end position="638"/>
    </location>
</feature>
<feature type="domain" description="EGF-like" evidence="3">
    <location>
        <begin position="461"/>
        <end position="496"/>
    </location>
</feature>
<feature type="domain" description="EGF-like" evidence="3">
    <location>
        <begin position="677"/>
        <end position="723"/>
    </location>
</feature>
<dbReference type="Gene3D" id="2.60.40.2700">
    <property type="match status" value="4"/>
</dbReference>
<dbReference type="Proteomes" id="UP001470230">
    <property type="component" value="Unassembled WGS sequence"/>
</dbReference>
<dbReference type="Gene3D" id="2.10.220.10">
    <property type="entry name" value="Hormone Receptor, Insulin-like Growth Factor Receptor 1, Chain A, domain 2"/>
    <property type="match status" value="1"/>
</dbReference>
<keyword evidence="5" id="KW-1185">Reference proteome</keyword>
<evidence type="ECO:0000256" key="2">
    <source>
        <dbReference type="SAM" id="Phobius"/>
    </source>
</evidence>
<comment type="caution">
    <text evidence="4">The sequence shown here is derived from an EMBL/GenBank/DDBJ whole genome shotgun (WGS) entry which is preliminary data.</text>
</comment>
<proteinExistence type="predicted"/>
<dbReference type="InterPro" id="IPR000742">
    <property type="entry name" value="EGF"/>
</dbReference>
<dbReference type="SMART" id="SM00181">
    <property type="entry name" value="EGF"/>
    <property type="match status" value="6"/>
</dbReference>
<evidence type="ECO:0000259" key="3">
    <source>
        <dbReference type="SMART" id="SM00181"/>
    </source>
</evidence>
<dbReference type="InterPro" id="IPR009030">
    <property type="entry name" value="Growth_fac_rcpt_cys_sf"/>
</dbReference>
<feature type="domain" description="EGF-like" evidence="3">
    <location>
        <begin position="502"/>
        <end position="533"/>
    </location>
</feature>
<reference evidence="4 5" key="1">
    <citation type="submission" date="2024-04" db="EMBL/GenBank/DDBJ databases">
        <title>Tritrichomonas musculus Genome.</title>
        <authorList>
            <person name="Alves-Ferreira E."/>
            <person name="Grigg M."/>
            <person name="Lorenzi H."/>
            <person name="Galac M."/>
        </authorList>
    </citation>
    <scope>NUCLEOTIDE SEQUENCE [LARGE SCALE GENOMIC DNA]</scope>
    <source>
        <strain evidence="4 5">EAF2021</strain>
    </source>
</reference>
<evidence type="ECO:0000313" key="5">
    <source>
        <dbReference type="Proteomes" id="UP001470230"/>
    </source>
</evidence>
<evidence type="ECO:0000256" key="1">
    <source>
        <dbReference type="SAM" id="MobiDB-lite"/>
    </source>
</evidence>
<feature type="transmembrane region" description="Helical" evidence="2">
    <location>
        <begin position="1047"/>
        <end position="1071"/>
    </location>
</feature>
<keyword evidence="2" id="KW-0812">Transmembrane</keyword>
<evidence type="ECO:0000313" key="4">
    <source>
        <dbReference type="EMBL" id="KAK8838425.1"/>
    </source>
</evidence>
<keyword evidence="2" id="KW-1133">Transmembrane helix</keyword>
<protein>
    <recommendedName>
        <fullName evidence="3">EGF-like domain-containing protein</fullName>
    </recommendedName>
</protein>
<keyword evidence="2" id="KW-0472">Membrane</keyword>
<dbReference type="SUPFAM" id="SSF57184">
    <property type="entry name" value="Growth factor receptor domain"/>
    <property type="match status" value="2"/>
</dbReference>
<name>A0ABR2GWW4_9EUKA</name>
<sequence>MEHCTACIFNINDAKVKECTTCDSEQYQVSSDKTKCIPIIQIEIVGNAVVGQKLKYSTTPNNIAGGQASYQWKQSDQNGEYIAFSPDQTGSELPLTSTVVGKTIIVTVKGDGINYASTPVDSKPTSAVSWPELKVTISGTPKQGETLTANTNPADIPAGQVTYQWNEATVGGTYTKIESANEKTFVLGEAQVDKTITVTVTGDGQNYEKVDVISPPTAVIVNTEGKPKIAVTIDGTAKQGQTLTAMVVPNDASVSYDWKSAGEDGKYTSFVPPKTDKTLFLDSSLIGKTITVTVKATGETANTYDTAEVISQATAKVEALPKLTVSITGKAEIGQVLTATLNQADAKVQYNWTKQDGDKYVPFSPEETKATLELKDESLVDKFVKVTIIGDGINYDEEPVVSKEFGPITNPQGPSSESEISESPENPESVNSQESPENPESVNSQESPEIPESSNAEDPNACLKITYCEKCDQKNPTLCAACSSGYELSSDRLSCQISDPDLCKSLVSNCAECNSTQCIRCEQNYGLKGGLCTQCPSGVYSDGSKPCPAECTIDNCSSCILENNILYCEYCDEGFKESDDKRSCIAMQCSDIYGCTKCNDKMECIECNENEHFVLNQNKGYCECAENYTGDINTLKCVPVVECGESVANCSTCTTPDRCLYCSNMGFYGLNNGKCELCEEGTYQGPYLPCLKCDSSKHEKPSSVNPGTCVCDNDYDYIDGKCVEAIQPELPPSFPTGENVAQLSCKEAGAVCEIKTDNLPDKKEAYVLDADKLSGVTSIVIPPTGKDVHISIPETPSDFTVNTTSNNIPVTVYCPDNAKIKIPASNDITLSPKGNLQVNSIEEGKDVVIKKLIPAVGSVTLTSDSNVTINELDVFGVRELSGESDNNKETKVENARLARGATFTPNNMNIQNIEVGLLSKVLLKQTPEKLHIGRFIVDYNRAQYSNIPVPIQFSNNVPYLNQTALEMKKTDADSTLQEEEVYKVADFEVAGSKEQCENLLNNYDKEGDSGFSKSNMKCEETENGKVQLVARKEVGGGKKDKGLSGGAIAGIVIACVVVVAAIIALLVYFLVIKKRNHSTTSTQGDSSIAI</sequence>
<accession>A0ABR2GWW4</accession>
<dbReference type="EMBL" id="JAPFFF010000055">
    <property type="protein sequence ID" value="KAK8838425.1"/>
    <property type="molecule type" value="Genomic_DNA"/>
</dbReference>
<dbReference type="PANTHER" id="PTHR23275">
    <property type="entry name" value="CABRIOLET.-RELATED"/>
    <property type="match status" value="1"/>
</dbReference>
<feature type="domain" description="EGF-like" evidence="3">
    <location>
        <begin position="642"/>
        <end position="676"/>
    </location>
</feature>
<gene>
    <name evidence="4" type="ORF">M9Y10_033051</name>
</gene>
<feature type="domain" description="EGF-like" evidence="3">
    <location>
        <begin position="550"/>
        <end position="585"/>
    </location>
</feature>
<feature type="compositionally biased region" description="Low complexity" evidence="1">
    <location>
        <begin position="414"/>
        <end position="448"/>
    </location>
</feature>
<feature type="region of interest" description="Disordered" evidence="1">
    <location>
        <begin position="403"/>
        <end position="457"/>
    </location>
</feature>
<dbReference type="PANTHER" id="PTHR23275:SF100">
    <property type="entry name" value="EGF-LIKE DOMAIN-CONTAINING PROTEIN"/>
    <property type="match status" value="1"/>
</dbReference>
<organism evidence="4 5">
    <name type="scientific">Tritrichomonas musculus</name>
    <dbReference type="NCBI Taxonomy" id="1915356"/>
    <lineage>
        <taxon>Eukaryota</taxon>
        <taxon>Metamonada</taxon>
        <taxon>Parabasalia</taxon>
        <taxon>Tritrichomonadida</taxon>
        <taxon>Tritrichomonadidae</taxon>
        <taxon>Tritrichomonas</taxon>
    </lineage>
</organism>